<evidence type="ECO:0000313" key="2">
    <source>
        <dbReference type="EMBL" id="CEM35199.1"/>
    </source>
</evidence>
<dbReference type="InterPro" id="IPR039127">
    <property type="entry name" value="Trm112"/>
</dbReference>
<evidence type="ECO:0000256" key="1">
    <source>
        <dbReference type="ARBA" id="ARBA00007980"/>
    </source>
</evidence>
<dbReference type="InterPro" id="IPR005651">
    <property type="entry name" value="Trm112-like"/>
</dbReference>
<dbReference type="Pfam" id="PF03966">
    <property type="entry name" value="Trm112p"/>
    <property type="match status" value="1"/>
</dbReference>
<dbReference type="Gene3D" id="2.20.25.10">
    <property type="match status" value="1"/>
</dbReference>
<dbReference type="SUPFAM" id="SSF158997">
    <property type="entry name" value="Trm112p-like"/>
    <property type="match status" value="1"/>
</dbReference>
<dbReference type="GO" id="GO:0030488">
    <property type="term" value="P:tRNA methylation"/>
    <property type="evidence" value="ECO:0007669"/>
    <property type="project" value="TreeGrafter"/>
</dbReference>
<dbReference type="CDD" id="cd21089">
    <property type="entry name" value="Trm112-like"/>
    <property type="match status" value="1"/>
</dbReference>
<evidence type="ECO:0000313" key="3">
    <source>
        <dbReference type="Proteomes" id="UP000041254"/>
    </source>
</evidence>
<dbReference type="EMBL" id="CDMY01000849">
    <property type="protein sequence ID" value="CEM35199.1"/>
    <property type="molecule type" value="Genomic_DNA"/>
</dbReference>
<dbReference type="GO" id="GO:0046982">
    <property type="term" value="F:protein heterodimerization activity"/>
    <property type="evidence" value="ECO:0007669"/>
    <property type="project" value="InterPro"/>
</dbReference>
<sequence length="129" mass="14809">MRLLTHNLLMCNRKQCTGGFPLRIVLDTDIDKDAQSVEESEFRPEFIQHLLPKLDWEALYKTAQELNLSPGVPPSYSEEDKKDENFLRAVHDVVMDVHILEGKLVCPNCNREYPVSKGIPNMLLTNDEV</sequence>
<dbReference type="FunCoup" id="A0A0G4GWP5">
    <property type="interactions" value="512"/>
</dbReference>
<reference evidence="2 3" key="1">
    <citation type="submission" date="2014-11" db="EMBL/GenBank/DDBJ databases">
        <authorList>
            <person name="Zhu J."/>
            <person name="Qi W."/>
            <person name="Song R."/>
        </authorList>
    </citation>
    <scope>NUCLEOTIDE SEQUENCE [LARGE SCALE GENOMIC DNA]</scope>
</reference>
<keyword evidence="3" id="KW-1185">Reference proteome</keyword>
<dbReference type="AlphaFoldDB" id="A0A0G4GWP5"/>
<dbReference type="VEuPathDB" id="CryptoDB:Vbra_18870"/>
<proteinExistence type="inferred from homology"/>
<dbReference type="InParanoid" id="A0A0G4GWP5"/>
<dbReference type="OrthoDB" id="2187549at2759"/>
<dbReference type="STRING" id="1169540.A0A0G4GWP5"/>
<accession>A0A0G4GWP5</accession>
<organism evidence="2 3">
    <name type="scientific">Vitrella brassicaformis (strain CCMP3155)</name>
    <dbReference type="NCBI Taxonomy" id="1169540"/>
    <lineage>
        <taxon>Eukaryota</taxon>
        <taxon>Sar</taxon>
        <taxon>Alveolata</taxon>
        <taxon>Colpodellida</taxon>
        <taxon>Vitrellaceae</taxon>
        <taxon>Vitrella</taxon>
    </lineage>
</organism>
<protein>
    <recommendedName>
        <fullName evidence="4">Trm112p-like protein</fullName>
    </recommendedName>
</protein>
<dbReference type="Proteomes" id="UP000041254">
    <property type="component" value="Unassembled WGS sequence"/>
</dbReference>
<name>A0A0G4GWP5_VITBC</name>
<dbReference type="PhylomeDB" id="A0A0G4GWP5"/>
<dbReference type="PANTHER" id="PTHR12773:SF0">
    <property type="entry name" value="MULTIFUNCTIONAL METHYLTRANSFERASE SUBUNIT TRM112-LIKE PROTEIN"/>
    <property type="match status" value="1"/>
</dbReference>
<dbReference type="PANTHER" id="PTHR12773">
    <property type="entry name" value="UPF0315 PROTEIN-RELATED"/>
    <property type="match status" value="1"/>
</dbReference>
<comment type="similarity">
    <text evidence="1">Belongs to the TRM112 family.</text>
</comment>
<gene>
    <name evidence="2" type="ORF">Vbra_18870</name>
</gene>
<dbReference type="OMA" id="THNMMAC"/>
<evidence type="ECO:0008006" key="4">
    <source>
        <dbReference type="Google" id="ProtNLM"/>
    </source>
</evidence>
<dbReference type="GO" id="GO:0070476">
    <property type="term" value="P:rRNA (guanine-N7)-methylation"/>
    <property type="evidence" value="ECO:0007669"/>
    <property type="project" value="TreeGrafter"/>
</dbReference>